<organism evidence="2 3">
    <name type="scientific">Microbotryum intermedium</name>
    <dbReference type="NCBI Taxonomy" id="269621"/>
    <lineage>
        <taxon>Eukaryota</taxon>
        <taxon>Fungi</taxon>
        <taxon>Dikarya</taxon>
        <taxon>Basidiomycota</taxon>
        <taxon>Pucciniomycotina</taxon>
        <taxon>Microbotryomycetes</taxon>
        <taxon>Microbotryales</taxon>
        <taxon>Microbotryaceae</taxon>
        <taxon>Microbotryum</taxon>
    </lineage>
</organism>
<gene>
    <name evidence="2" type="ORF">BQ2448_6450</name>
</gene>
<evidence type="ECO:0000256" key="1">
    <source>
        <dbReference type="SAM" id="MobiDB-lite"/>
    </source>
</evidence>
<feature type="region of interest" description="Disordered" evidence="1">
    <location>
        <begin position="72"/>
        <end position="93"/>
    </location>
</feature>
<protein>
    <submittedName>
        <fullName evidence="2">BQ2448_6450 protein</fullName>
    </submittedName>
</protein>
<reference evidence="3" key="1">
    <citation type="submission" date="2016-09" db="EMBL/GenBank/DDBJ databases">
        <authorList>
            <person name="Jeantristanb JTB J.-T."/>
            <person name="Ricardo R."/>
        </authorList>
    </citation>
    <scope>NUCLEOTIDE SEQUENCE [LARGE SCALE GENOMIC DNA]</scope>
</reference>
<evidence type="ECO:0000313" key="2">
    <source>
        <dbReference type="EMBL" id="SCV74018.1"/>
    </source>
</evidence>
<dbReference type="AlphaFoldDB" id="A0A238FS17"/>
<feature type="compositionally biased region" description="Low complexity" evidence="1">
    <location>
        <begin position="14"/>
        <end position="36"/>
    </location>
</feature>
<sequence length="93" mass="9997">MFSTSNNCSYGSLSSTLSKDYSMKSSSSTTSPKASKPAAMMGRVLKVLKKPFLEDPTTSQMSGLEHLNHLRGVAGPPQVKVSHNSGELVRTEH</sequence>
<feature type="compositionally biased region" description="Polar residues" evidence="1">
    <location>
        <begin position="1"/>
        <end position="13"/>
    </location>
</feature>
<name>A0A238FS17_9BASI</name>
<accession>A0A238FS17</accession>
<dbReference type="EMBL" id="FMSP01000020">
    <property type="protein sequence ID" value="SCV74018.1"/>
    <property type="molecule type" value="Genomic_DNA"/>
</dbReference>
<keyword evidence="3" id="KW-1185">Reference proteome</keyword>
<feature type="region of interest" description="Disordered" evidence="1">
    <location>
        <begin position="1"/>
        <end position="39"/>
    </location>
</feature>
<proteinExistence type="predicted"/>
<dbReference type="Proteomes" id="UP000198372">
    <property type="component" value="Unassembled WGS sequence"/>
</dbReference>
<dbReference type="OrthoDB" id="2537737at2759"/>
<evidence type="ECO:0000313" key="3">
    <source>
        <dbReference type="Proteomes" id="UP000198372"/>
    </source>
</evidence>